<reference evidence="2 3" key="1">
    <citation type="submission" date="2022-05" db="EMBL/GenBank/DDBJ databases">
        <authorList>
            <consortium name="Genoscope - CEA"/>
            <person name="William W."/>
        </authorList>
    </citation>
    <scope>NUCLEOTIDE SEQUENCE [LARGE SCALE GENOMIC DNA]</scope>
</reference>
<gene>
    <name evidence="2" type="ORF">PEVE_00027788</name>
</gene>
<keyword evidence="1" id="KW-0812">Transmembrane</keyword>
<feature type="transmembrane region" description="Helical" evidence="1">
    <location>
        <begin position="36"/>
        <end position="60"/>
    </location>
</feature>
<evidence type="ECO:0000313" key="2">
    <source>
        <dbReference type="EMBL" id="CAH3025995.1"/>
    </source>
</evidence>
<evidence type="ECO:0000313" key="3">
    <source>
        <dbReference type="Proteomes" id="UP001159427"/>
    </source>
</evidence>
<comment type="caution">
    <text evidence="2">The sequence shown here is derived from an EMBL/GenBank/DDBJ whole genome shotgun (WGS) entry which is preliminary data.</text>
</comment>
<name>A0ABN8M8Q7_9CNID</name>
<sequence>MASKVSCSRLDRLVCDGNLVGKITKMVRRISKLFPYSNNCVCVSNLSVLINSVLGFWGIWKAVDKNDLNQVGLIAQITGTVMLPDEKCLSS</sequence>
<organism evidence="2 3">
    <name type="scientific">Porites evermanni</name>
    <dbReference type="NCBI Taxonomy" id="104178"/>
    <lineage>
        <taxon>Eukaryota</taxon>
        <taxon>Metazoa</taxon>
        <taxon>Cnidaria</taxon>
        <taxon>Anthozoa</taxon>
        <taxon>Hexacorallia</taxon>
        <taxon>Scleractinia</taxon>
        <taxon>Fungiina</taxon>
        <taxon>Poritidae</taxon>
        <taxon>Porites</taxon>
    </lineage>
</organism>
<keyword evidence="1" id="KW-0472">Membrane</keyword>
<accession>A0ABN8M8Q7</accession>
<protein>
    <submittedName>
        <fullName evidence="2">Uncharacterized protein</fullName>
    </submittedName>
</protein>
<evidence type="ECO:0000256" key="1">
    <source>
        <dbReference type="SAM" id="Phobius"/>
    </source>
</evidence>
<keyword evidence="1" id="KW-1133">Transmembrane helix</keyword>
<dbReference type="Proteomes" id="UP001159427">
    <property type="component" value="Unassembled WGS sequence"/>
</dbReference>
<proteinExistence type="predicted"/>
<keyword evidence="3" id="KW-1185">Reference proteome</keyword>
<dbReference type="EMBL" id="CALNXI010000383">
    <property type="protein sequence ID" value="CAH3025995.1"/>
    <property type="molecule type" value="Genomic_DNA"/>
</dbReference>
<feature type="non-terminal residue" evidence="2">
    <location>
        <position position="91"/>
    </location>
</feature>